<keyword evidence="6" id="KW-0408">Iron</keyword>
<keyword evidence="2 7" id="KW-0813">Transport</keyword>
<dbReference type="InterPro" id="IPR009050">
    <property type="entry name" value="Globin-like_sf"/>
</dbReference>
<reference evidence="9" key="2">
    <citation type="submission" date="2025-08" db="UniProtKB">
        <authorList>
            <consortium name="Ensembl"/>
        </authorList>
    </citation>
    <scope>IDENTIFICATION</scope>
</reference>
<evidence type="ECO:0000313" key="9">
    <source>
        <dbReference type="Ensembl" id="ENSEASP00005001430.1"/>
    </source>
</evidence>
<keyword evidence="3 7" id="KW-0349">Heme</keyword>
<dbReference type="InterPro" id="IPR000971">
    <property type="entry name" value="Globin"/>
</dbReference>
<accession>A0A8C4KY59</accession>
<dbReference type="GO" id="GO:0005833">
    <property type="term" value="C:hemoglobin complex"/>
    <property type="evidence" value="ECO:0007669"/>
    <property type="project" value="InterPro"/>
</dbReference>
<dbReference type="GO" id="GO:0046872">
    <property type="term" value="F:metal ion binding"/>
    <property type="evidence" value="ECO:0007669"/>
    <property type="project" value="UniProtKB-KW"/>
</dbReference>
<dbReference type="PROSITE" id="PS01033">
    <property type="entry name" value="GLOBIN"/>
    <property type="match status" value="1"/>
</dbReference>
<dbReference type="GO" id="GO:0031720">
    <property type="term" value="F:haptoglobin binding"/>
    <property type="evidence" value="ECO:0007669"/>
    <property type="project" value="TreeGrafter"/>
</dbReference>
<dbReference type="GeneTree" id="ENSGT00940000156216"/>
<dbReference type="GO" id="GO:0005344">
    <property type="term" value="F:oxygen carrier activity"/>
    <property type="evidence" value="ECO:0007669"/>
    <property type="project" value="UniProtKB-KW"/>
</dbReference>
<comment type="similarity">
    <text evidence="1 7">Belongs to the globin family.</text>
</comment>
<dbReference type="GO" id="GO:0020037">
    <property type="term" value="F:heme binding"/>
    <property type="evidence" value="ECO:0007669"/>
    <property type="project" value="InterPro"/>
</dbReference>
<evidence type="ECO:0000313" key="10">
    <source>
        <dbReference type="Proteomes" id="UP000694387"/>
    </source>
</evidence>
<keyword evidence="4 7" id="KW-0561">Oxygen transport</keyword>
<dbReference type="Proteomes" id="UP000694387">
    <property type="component" value="Chromosome 20"/>
</dbReference>
<dbReference type="GO" id="GO:0031838">
    <property type="term" value="C:haptoglobin-hemoglobin complex"/>
    <property type="evidence" value="ECO:0007669"/>
    <property type="project" value="TreeGrafter"/>
</dbReference>
<dbReference type="InterPro" id="IPR050056">
    <property type="entry name" value="Hemoglobin_oxygen_transport"/>
</dbReference>
<proteinExistence type="inferred from homology"/>
<feature type="domain" description="Globin" evidence="8">
    <location>
        <begin position="3"/>
        <end position="139"/>
    </location>
</feature>
<sequence length="139" mass="15232">MVQLSGEEKTAVLALWGKVNEEEIGGEALGRVRFFDSFGHLTTSAAVTGNPRGKAHGKKVLHSFGEGVHHLDNLEDTFAQLSELHCDKLHLDPENFILLGNMLDVVLAHHFGKEFIPELQASYQKALSGGAHALAHKYH</sequence>
<dbReference type="InterPro" id="IPR012292">
    <property type="entry name" value="Globin/Proto"/>
</dbReference>
<dbReference type="GO" id="GO:0004601">
    <property type="term" value="F:peroxidase activity"/>
    <property type="evidence" value="ECO:0007669"/>
    <property type="project" value="TreeGrafter"/>
</dbReference>
<dbReference type="InterPro" id="IPR002337">
    <property type="entry name" value="Hemoglobin_b"/>
</dbReference>
<evidence type="ECO:0000256" key="7">
    <source>
        <dbReference type="RuleBase" id="RU000356"/>
    </source>
</evidence>
<dbReference type="GO" id="GO:0072562">
    <property type="term" value="C:blood microparticle"/>
    <property type="evidence" value="ECO:0007669"/>
    <property type="project" value="TreeGrafter"/>
</dbReference>
<dbReference type="PRINTS" id="PR00814">
    <property type="entry name" value="BETAHAEM"/>
</dbReference>
<reference evidence="9" key="3">
    <citation type="submission" date="2025-09" db="UniProtKB">
        <authorList>
            <consortium name="Ensembl"/>
        </authorList>
    </citation>
    <scope>IDENTIFICATION</scope>
</reference>
<protein>
    <recommendedName>
        <fullName evidence="8">Globin domain-containing protein</fullName>
    </recommendedName>
</protein>
<dbReference type="GO" id="GO:0042744">
    <property type="term" value="P:hydrogen peroxide catabolic process"/>
    <property type="evidence" value="ECO:0007669"/>
    <property type="project" value="TreeGrafter"/>
</dbReference>
<dbReference type="Gene3D" id="1.10.490.10">
    <property type="entry name" value="Globins"/>
    <property type="match status" value="1"/>
</dbReference>
<dbReference type="PANTHER" id="PTHR11442">
    <property type="entry name" value="HEMOGLOBIN FAMILY MEMBER"/>
    <property type="match status" value="1"/>
</dbReference>
<gene>
    <name evidence="9" type="primary">LOC106830157</name>
</gene>
<dbReference type="PANTHER" id="PTHR11442:SF42">
    <property type="entry name" value="HEMOGLOBIN SUBUNIT BETA"/>
    <property type="match status" value="1"/>
</dbReference>
<evidence type="ECO:0000256" key="3">
    <source>
        <dbReference type="ARBA" id="ARBA00022617"/>
    </source>
</evidence>
<reference evidence="9 10" key="1">
    <citation type="journal article" date="2020" name="Nat. Commun.">
        <title>Donkey genomes provide new insights into domestication and selection for coat color.</title>
        <authorList>
            <person name="Wang"/>
            <person name="C."/>
            <person name="Li"/>
            <person name="H."/>
            <person name="Guo"/>
            <person name="Y."/>
            <person name="Huang"/>
            <person name="J."/>
            <person name="Sun"/>
            <person name="Y."/>
            <person name="Min"/>
            <person name="J."/>
            <person name="Wang"/>
            <person name="J."/>
            <person name="Fang"/>
            <person name="X."/>
            <person name="Zhao"/>
            <person name="Z."/>
            <person name="Wang"/>
            <person name="S."/>
            <person name="Zhang"/>
            <person name="Y."/>
            <person name="Liu"/>
            <person name="Q."/>
            <person name="Jiang"/>
            <person name="Q."/>
            <person name="Wang"/>
            <person name="X."/>
            <person name="Guo"/>
            <person name="Y."/>
            <person name="Yang"/>
            <person name="C."/>
            <person name="Wang"/>
            <person name="Y."/>
            <person name="Tian"/>
            <person name="F."/>
            <person name="Zhuang"/>
            <person name="G."/>
            <person name="Fan"/>
            <person name="Y."/>
            <person name="Gao"/>
            <person name="Q."/>
            <person name="Li"/>
            <person name="Y."/>
            <person name="Ju"/>
            <person name="Z."/>
            <person name="Li"/>
            <person name="J."/>
            <person name="Li"/>
            <person name="R."/>
            <person name="Hou"/>
            <person name="M."/>
            <person name="Yang"/>
            <person name="G."/>
            <person name="Liu"/>
            <person name="G."/>
            <person name="Liu"/>
            <person name="W."/>
            <person name="Guo"/>
            <person name="J."/>
            <person name="Pan"/>
            <person name="S."/>
            <person name="Fan"/>
            <person name="G."/>
            <person name="Zhang"/>
            <person name="W."/>
            <person name="Zhang"/>
            <person name="R."/>
            <person name="Yu"/>
            <person name="J."/>
            <person name="Zhang"/>
            <person name="X."/>
            <person name="Yin"/>
            <person name="Q."/>
            <person name="Ji"/>
            <person name="C."/>
            <person name="Jin"/>
            <person name="Y."/>
            <person name="Yue"/>
            <person name="G."/>
            <person name="Liu"/>
            <person name="M."/>
            <person name="Xu"/>
            <person name="J."/>
            <person name="Liu"/>
            <person name="S."/>
            <person name="Jordana"/>
            <person name="J."/>
            <person name="Noce"/>
            <person name="A."/>
            <person name="Amills"/>
            <person name="M."/>
            <person name="Wu"/>
            <person name="D.D."/>
            <person name="Li"/>
            <person name="S."/>
            <person name="Zhou"/>
            <person name="X. and Zhong"/>
            <person name="J."/>
        </authorList>
    </citation>
    <scope>NUCLEOTIDE SEQUENCE [LARGE SCALE GENOMIC DNA]</scope>
</reference>
<dbReference type="AlphaFoldDB" id="A0A8C4KY59"/>
<organism evidence="9 10">
    <name type="scientific">Equus asinus</name>
    <name type="common">Donkey</name>
    <name type="synonym">Equus africanus asinus</name>
    <dbReference type="NCBI Taxonomy" id="9793"/>
    <lineage>
        <taxon>Eukaryota</taxon>
        <taxon>Metazoa</taxon>
        <taxon>Chordata</taxon>
        <taxon>Craniata</taxon>
        <taxon>Vertebrata</taxon>
        <taxon>Euteleostomi</taxon>
        <taxon>Mammalia</taxon>
        <taxon>Eutheria</taxon>
        <taxon>Laurasiatheria</taxon>
        <taxon>Perissodactyla</taxon>
        <taxon>Equidae</taxon>
        <taxon>Equus</taxon>
    </lineage>
</organism>
<dbReference type="SUPFAM" id="SSF46458">
    <property type="entry name" value="Globin-like"/>
    <property type="match status" value="1"/>
</dbReference>
<dbReference type="OMA" id="NEMVANH"/>
<keyword evidence="5" id="KW-0479">Metal-binding</keyword>
<evidence type="ECO:0000259" key="8">
    <source>
        <dbReference type="PROSITE" id="PS01033"/>
    </source>
</evidence>
<dbReference type="GO" id="GO:0043177">
    <property type="term" value="F:organic acid binding"/>
    <property type="evidence" value="ECO:0007669"/>
    <property type="project" value="TreeGrafter"/>
</dbReference>
<dbReference type="Ensembl" id="ENSEAST00005001609.2">
    <property type="protein sequence ID" value="ENSEASP00005001430.1"/>
    <property type="gene ID" value="ENSEASG00005001176.2"/>
</dbReference>
<dbReference type="GO" id="GO:0019825">
    <property type="term" value="F:oxygen binding"/>
    <property type="evidence" value="ECO:0007669"/>
    <property type="project" value="InterPro"/>
</dbReference>
<evidence type="ECO:0000256" key="5">
    <source>
        <dbReference type="ARBA" id="ARBA00022723"/>
    </source>
</evidence>
<evidence type="ECO:0000256" key="1">
    <source>
        <dbReference type="ARBA" id="ARBA00008705"/>
    </source>
</evidence>
<dbReference type="Pfam" id="PF00042">
    <property type="entry name" value="Globin"/>
    <property type="match status" value="1"/>
</dbReference>
<evidence type="ECO:0000256" key="4">
    <source>
        <dbReference type="ARBA" id="ARBA00022621"/>
    </source>
</evidence>
<keyword evidence="10" id="KW-1185">Reference proteome</keyword>
<dbReference type="GO" id="GO:0031721">
    <property type="term" value="F:hemoglobin alpha binding"/>
    <property type="evidence" value="ECO:0007669"/>
    <property type="project" value="TreeGrafter"/>
</dbReference>
<name>A0A8C4KY59_EQUAS</name>
<evidence type="ECO:0000256" key="2">
    <source>
        <dbReference type="ARBA" id="ARBA00022448"/>
    </source>
</evidence>
<evidence type="ECO:0000256" key="6">
    <source>
        <dbReference type="ARBA" id="ARBA00023004"/>
    </source>
</evidence>